<name>A0ACC2SFY5_9FUNG</name>
<evidence type="ECO:0000313" key="1">
    <source>
        <dbReference type="EMBL" id="KAJ9061279.1"/>
    </source>
</evidence>
<comment type="caution">
    <text evidence="1">The sequence shown here is derived from an EMBL/GenBank/DDBJ whole genome shotgun (WGS) entry which is preliminary data.</text>
</comment>
<accession>A0ACC2SFY5</accession>
<organism evidence="1 2">
    <name type="scientific">Entomophthora muscae</name>
    <dbReference type="NCBI Taxonomy" id="34485"/>
    <lineage>
        <taxon>Eukaryota</taxon>
        <taxon>Fungi</taxon>
        <taxon>Fungi incertae sedis</taxon>
        <taxon>Zoopagomycota</taxon>
        <taxon>Entomophthoromycotina</taxon>
        <taxon>Entomophthoromycetes</taxon>
        <taxon>Entomophthorales</taxon>
        <taxon>Entomophthoraceae</taxon>
        <taxon>Entomophthora</taxon>
    </lineage>
</organism>
<dbReference type="Proteomes" id="UP001165960">
    <property type="component" value="Unassembled WGS sequence"/>
</dbReference>
<protein>
    <submittedName>
        <fullName evidence="1">Uncharacterized protein</fullName>
    </submittedName>
</protein>
<evidence type="ECO:0000313" key="2">
    <source>
        <dbReference type="Proteomes" id="UP001165960"/>
    </source>
</evidence>
<dbReference type="EMBL" id="QTSX02005081">
    <property type="protein sequence ID" value="KAJ9061279.1"/>
    <property type="molecule type" value="Genomic_DNA"/>
</dbReference>
<gene>
    <name evidence="1" type="ORF">DSO57_1022193</name>
</gene>
<reference evidence="1" key="1">
    <citation type="submission" date="2022-04" db="EMBL/GenBank/DDBJ databases">
        <title>Genome of the entomopathogenic fungus Entomophthora muscae.</title>
        <authorList>
            <person name="Elya C."/>
            <person name="Lovett B.R."/>
            <person name="Lee E."/>
            <person name="Macias A.M."/>
            <person name="Hajek A.E."/>
            <person name="De Bivort B.L."/>
            <person name="Kasson M.T."/>
            <person name="De Fine Licht H.H."/>
            <person name="Stajich J.E."/>
        </authorList>
    </citation>
    <scope>NUCLEOTIDE SEQUENCE</scope>
    <source>
        <strain evidence="1">Berkeley</strain>
    </source>
</reference>
<keyword evidence="2" id="KW-1185">Reference proteome</keyword>
<proteinExistence type="predicted"/>
<sequence>MVSNTDPYNYSPERVHLQGKDRLFFPKKSLFDTHLYTVQGDELIGEMLNEMIYHPTSETVAREFREKISEMEQIKTIQMLAPTPHSTYFKTSKGTKVYLETTPDLGMYSGSFIHTETTSYTATKEHLMTFRSIEHGSFLGKDAPEEWLTAPLGATLVEILGTLGYDVNKNPKRERS</sequence>